<dbReference type="EMBL" id="BT084488">
    <property type="protein sequence ID" value="ACR34841.1"/>
    <property type="molecule type" value="mRNA"/>
</dbReference>
<organism evidence="1">
    <name type="scientific">Zea mays</name>
    <name type="common">Maize</name>
    <dbReference type="NCBI Taxonomy" id="4577"/>
    <lineage>
        <taxon>Eukaryota</taxon>
        <taxon>Viridiplantae</taxon>
        <taxon>Streptophyta</taxon>
        <taxon>Embryophyta</taxon>
        <taxon>Tracheophyta</taxon>
        <taxon>Spermatophyta</taxon>
        <taxon>Magnoliopsida</taxon>
        <taxon>Liliopsida</taxon>
        <taxon>Poales</taxon>
        <taxon>Poaceae</taxon>
        <taxon>PACMAD clade</taxon>
        <taxon>Panicoideae</taxon>
        <taxon>Andropogonodae</taxon>
        <taxon>Andropogoneae</taxon>
        <taxon>Tripsacinae</taxon>
        <taxon>Zea</taxon>
    </lineage>
</organism>
<reference evidence="1" key="1">
    <citation type="journal article" date="2009" name="PLoS Genet.">
        <title>Sequencing, mapping, and analysis of 27,455 maize full-length cDNAs.</title>
        <authorList>
            <person name="Soderlund C."/>
            <person name="Descour A."/>
            <person name="Kudrna D."/>
            <person name="Bomhoff M."/>
            <person name="Boyd L."/>
            <person name="Currie J."/>
            <person name="Angelova A."/>
            <person name="Collura K."/>
            <person name="Wissotski M."/>
            <person name="Ashley E."/>
            <person name="Morrow D."/>
            <person name="Fernandes J."/>
            <person name="Walbot V."/>
            <person name="Yu Y."/>
        </authorList>
    </citation>
    <scope>NUCLEOTIDE SEQUENCE</scope>
    <source>
        <strain evidence="1">B73</strain>
    </source>
</reference>
<protein>
    <submittedName>
        <fullName evidence="1">Uncharacterized protein</fullName>
    </submittedName>
</protein>
<name>C4J0Z1_MAIZE</name>
<proteinExistence type="evidence at transcript level"/>
<sequence length="72" mass="7972">MNLKASFRMLGVPSNRDAKLSGATMKTFATIPNSSNFSSMEGALKLRTKSPYSVMSRFNRRPPLGLNVNFCQ</sequence>
<accession>C4J0Z1</accession>
<dbReference type="AlphaFoldDB" id="C4J0Z1"/>
<evidence type="ECO:0000313" key="1">
    <source>
        <dbReference type="EMBL" id="ACR34841.1"/>
    </source>
</evidence>
<reference evidence="1" key="2">
    <citation type="submission" date="2012-06" db="EMBL/GenBank/DDBJ databases">
        <authorList>
            <person name="Yu Y."/>
            <person name="Currie J."/>
            <person name="Lomeli R."/>
            <person name="Angelova A."/>
            <person name="Collura K."/>
            <person name="Wissotski M."/>
            <person name="Campos D."/>
            <person name="Kudrna D."/>
            <person name="Golser W."/>
            <person name="Ashely E."/>
            <person name="Descour A."/>
            <person name="Fernandes J."/>
            <person name="Soderlund C."/>
            <person name="Walbot V."/>
        </authorList>
    </citation>
    <scope>NUCLEOTIDE SEQUENCE</scope>
    <source>
        <strain evidence="1">B73</strain>
    </source>
</reference>